<accession>A0A127PGC7</accession>
<evidence type="ECO:0000313" key="2">
    <source>
        <dbReference type="Proteomes" id="UP000072421"/>
    </source>
</evidence>
<evidence type="ECO:0000313" key="1">
    <source>
        <dbReference type="EMBL" id="AMO96787.1"/>
    </source>
</evidence>
<sequence length="42" mass="4967">MDSFLREAILSQKTLTVIMRRNIALFCANSQRYCLYPYAFFA</sequence>
<protein>
    <submittedName>
        <fullName evidence="1">Uncharacterized protein</fullName>
    </submittedName>
</protein>
<dbReference type="EMBL" id="CP013232">
    <property type="protein sequence ID" value="AMO96787.1"/>
    <property type="molecule type" value="Genomic_DNA"/>
</dbReference>
<dbReference type="AlphaFoldDB" id="A0A127PGC7"/>
<name>A0A127PGC7_9BURK</name>
<organism evidence="1">
    <name type="scientific">Collimonas fungivorans</name>
    <dbReference type="NCBI Taxonomy" id="158899"/>
    <lineage>
        <taxon>Bacteria</taxon>
        <taxon>Pseudomonadati</taxon>
        <taxon>Pseudomonadota</taxon>
        <taxon>Betaproteobacteria</taxon>
        <taxon>Burkholderiales</taxon>
        <taxon>Oxalobacteraceae</taxon>
        <taxon>Collimonas</taxon>
    </lineage>
</organism>
<dbReference type="PATRIC" id="fig|158899.10.peg.4149"/>
<gene>
    <name evidence="1" type="ORF">CFter6_4185</name>
</gene>
<proteinExistence type="predicted"/>
<reference evidence="1 2" key="1">
    <citation type="submission" date="2015-11" db="EMBL/GenBank/DDBJ databases">
        <title>Exploring the genomic traits of fungus-feeding bacterial genus Collimonas.</title>
        <authorList>
            <person name="Song C."/>
            <person name="Schmidt R."/>
            <person name="de Jager V."/>
            <person name="Krzyzanowska D."/>
            <person name="Jongedijk E."/>
            <person name="Cankar K."/>
            <person name="Beekwilder J."/>
            <person name="van Veen A."/>
            <person name="de Boer W."/>
            <person name="van Veen J.A."/>
            <person name="Garbeva P."/>
        </authorList>
    </citation>
    <scope>NUCLEOTIDE SEQUENCE [LARGE SCALE GENOMIC DNA]</scope>
    <source>
        <strain evidence="1 2">Ter6</strain>
    </source>
</reference>
<dbReference type="Proteomes" id="UP000072421">
    <property type="component" value="Chromosome"/>
</dbReference>